<feature type="region of interest" description="Disordered" evidence="10">
    <location>
        <begin position="577"/>
        <end position="597"/>
    </location>
</feature>
<dbReference type="EMBL" id="CAUOFW020002114">
    <property type="protein sequence ID" value="CAK9151261.1"/>
    <property type="molecule type" value="Genomic_DNA"/>
</dbReference>
<evidence type="ECO:0000256" key="2">
    <source>
        <dbReference type="ARBA" id="ARBA00011738"/>
    </source>
</evidence>
<keyword evidence="7" id="KW-0862">Zinc</keyword>
<dbReference type="FunFam" id="3.40.140.10:FF:000005">
    <property type="entry name" value="tRNA-specific adenosine deaminase"/>
    <property type="match status" value="1"/>
</dbReference>
<accession>A0ABC8S201</accession>
<reference evidence="12 13" key="1">
    <citation type="submission" date="2024-02" db="EMBL/GenBank/DDBJ databases">
        <authorList>
            <person name="Vignale AGUSTIN F."/>
            <person name="Sosa J E."/>
            <person name="Modenutti C."/>
        </authorList>
    </citation>
    <scope>NUCLEOTIDE SEQUENCE [LARGE SCALE GENOMIC DNA]</scope>
</reference>
<dbReference type="Gene3D" id="3.40.140.10">
    <property type="entry name" value="Cytidine Deaminase, domain 2"/>
    <property type="match status" value="1"/>
</dbReference>
<comment type="catalytic activity">
    <reaction evidence="8">
        <text>adenosine(34) in tRNA + H2O + H(+) = inosine(34) in tRNA + NH4(+)</text>
        <dbReference type="Rhea" id="RHEA:43168"/>
        <dbReference type="Rhea" id="RHEA-COMP:10373"/>
        <dbReference type="Rhea" id="RHEA-COMP:10374"/>
        <dbReference type="ChEBI" id="CHEBI:15377"/>
        <dbReference type="ChEBI" id="CHEBI:15378"/>
        <dbReference type="ChEBI" id="CHEBI:28938"/>
        <dbReference type="ChEBI" id="CHEBI:74411"/>
        <dbReference type="ChEBI" id="CHEBI:82852"/>
        <dbReference type="EC" id="3.5.4.33"/>
    </reaction>
</comment>
<dbReference type="SUPFAM" id="SSF53927">
    <property type="entry name" value="Cytidine deaminase-like"/>
    <property type="match status" value="1"/>
</dbReference>
<dbReference type="PANTHER" id="PTHR11079:SF179">
    <property type="entry name" value="TRNA(ADENINE(34)) DEAMINASE, CHLOROPLASTIC"/>
    <property type="match status" value="1"/>
</dbReference>
<feature type="compositionally biased region" description="Polar residues" evidence="10">
    <location>
        <begin position="912"/>
        <end position="935"/>
    </location>
</feature>
<gene>
    <name evidence="12" type="ORF">ILEXP_LOCUS19418</name>
</gene>
<evidence type="ECO:0000313" key="12">
    <source>
        <dbReference type="EMBL" id="CAK9151261.1"/>
    </source>
</evidence>
<proteinExistence type="inferred from homology"/>
<keyword evidence="9" id="KW-0175">Coiled coil</keyword>
<feature type="region of interest" description="Disordered" evidence="10">
    <location>
        <begin position="873"/>
        <end position="946"/>
    </location>
</feature>
<evidence type="ECO:0000256" key="7">
    <source>
        <dbReference type="ARBA" id="ARBA00022833"/>
    </source>
</evidence>
<feature type="compositionally biased region" description="Basic and acidic residues" evidence="10">
    <location>
        <begin position="535"/>
        <end position="547"/>
    </location>
</feature>
<dbReference type="PROSITE" id="PS51747">
    <property type="entry name" value="CYT_DCMP_DEAMINASES_2"/>
    <property type="match status" value="1"/>
</dbReference>
<name>A0ABC8S201_9AQUA</name>
<evidence type="ECO:0000256" key="9">
    <source>
        <dbReference type="SAM" id="Coils"/>
    </source>
</evidence>
<feature type="region of interest" description="Disordered" evidence="10">
    <location>
        <begin position="528"/>
        <end position="547"/>
    </location>
</feature>
<evidence type="ECO:0000256" key="6">
    <source>
        <dbReference type="ARBA" id="ARBA00022801"/>
    </source>
</evidence>
<comment type="cofactor">
    <cofactor evidence="1">
        <name>Zn(2+)</name>
        <dbReference type="ChEBI" id="CHEBI:29105"/>
    </cofactor>
</comment>
<comment type="caution">
    <text evidence="12">The sequence shown here is derived from an EMBL/GenBank/DDBJ whole genome shotgun (WGS) entry which is preliminary data.</text>
</comment>
<feature type="domain" description="CMP/dCMP-type deaminase" evidence="11">
    <location>
        <begin position="1025"/>
        <end position="1147"/>
    </location>
</feature>
<protein>
    <recommendedName>
        <fullName evidence="3">tRNA(adenine(34)) deaminase</fullName>
        <ecNumber evidence="3">3.5.4.33</ecNumber>
    </recommendedName>
</protein>
<organism evidence="12 13">
    <name type="scientific">Ilex paraguariensis</name>
    <name type="common">yerba mate</name>
    <dbReference type="NCBI Taxonomy" id="185542"/>
    <lineage>
        <taxon>Eukaryota</taxon>
        <taxon>Viridiplantae</taxon>
        <taxon>Streptophyta</taxon>
        <taxon>Embryophyta</taxon>
        <taxon>Tracheophyta</taxon>
        <taxon>Spermatophyta</taxon>
        <taxon>Magnoliopsida</taxon>
        <taxon>eudicotyledons</taxon>
        <taxon>Gunneridae</taxon>
        <taxon>Pentapetalae</taxon>
        <taxon>asterids</taxon>
        <taxon>campanulids</taxon>
        <taxon>Aquifoliales</taxon>
        <taxon>Aquifoliaceae</taxon>
        <taxon>Ilex</taxon>
    </lineage>
</organism>
<evidence type="ECO:0000256" key="8">
    <source>
        <dbReference type="ARBA" id="ARBA00048045"/>
    </source>
</evidence>
<keyword evidence="6" id="KW-0378">Hydrolase</keyword>
<evidence type="ECO:0000256" key="3">
    <source>
        <dbReference type="ARBA" id="ARBA00012740"/>
    </source>
</evidence>
<dbReference type="GO" id="GO:0002100">
    <property type="term" value="P:tRNA wobble adenosine to inosine editing"/>
    <property type="evidence" value="ECO:0007669"/>
    <property type="project" value="UniProtKB-ARBA"/>
</dbReference>
<dbReference type="HAMAP" id="MF_00972">
    <property type="entry name" value="tRNA_aden_deaminase"/>
    <property type="match status" value="1"/>
</dbReference>
<evidence type="ECO:0000259" key="11">
    <source>
        <dbReference type="PROSITE" id="PS51747"/>
    </source>
</evidence>
<keyword evidence="13" id="KW-1185">Reference proteome</keyword>
<dbReference type="GO" id="GO:0052717">
    <property type="term" value="F:tRNA-specific adenosine-34 deaminase activity"/>
    <property type="evidence" value="ECO:0007669"/>
    <property type="project" value="UniProtKB-EC"/>
</dbReference>
<evidence type="ECO:0000256" key="4">
    <source>
        <dbReference type="ARBA" id="ARBA00022694"/>
    </source>
</evidence>
<feature type="compositionally biased region" description="Low complexity" evidence="10">
    <location>
        <begin position="873"/>
        <end position="890"/>
    </location>
</feature>
<dbReference type="AlphaFoldDB" id="A0ABC8S201"/>
<dbReference type="PANTHER" id="PTHR11079">
    <property type="entry name" value="CYTOSINE DEAMINASE FAMILY MEMBER"/>
    <property type="match status" value="1"/>
</dbReference>
<dbReference type="CDD" id="cd01285">
    <property type="entry name" value="nucleoside_deaminase"/>
    <property type="match status" value="1"/>
</dbReference>
<evidence type="ECO:0000256" key="1">
    <source>
        <dbReference type="ARBA" id="ARBA00001947"/>
    </source>
</evidence>
<feature type="compositionally biased region" description="Polar residues" evidence="10">
    <location>
        <begin position="577"/>
        <end position="588"/>
    </location>
</feature>
<keyword evidence="4" id="KW-0819">tRNA processing</keyword>
<dbReference type="InterPro" id="IPR002125">
    <property type="entry name" value="CMP_dCMP_dom"/>
</dbReference>
<dbReference type="GO" id="GO:0046872">
    <property type="term" value="F:metal ion binding"/>
    <property type="evidence" value="ECO:0007669"/>
    <property type="project" value="UniProtKB-KW"/>
</dbReference>
<evidence type="ECO:0000256" key="5">
    <source>
        <dbReference type="ARBA" id="ARBA00022723"/>
    </source>
</evidence>
<evidence type="ECO:0000313" key="13">
    <source>
        <dbReference type="Proteomes" id="UP001642360"/>
    </source>
</evidence>
<keyword evidence="5" id="KW-0479">Metal-binding</keyword>
<sequence length="1227" mass="137455">MHNIYISSTLTLGCKESLSFSINEYSNCLNDRFDRHPLPLSSCSSSCCACCANSTYRVPTCPSSLYGLRQSTLIHWSPCKRLILGGVDRCYTRFPVCDIDPNCYEKSYSFKKRSVCGRKGRWGKGRYGCVIFEGKSERDHLTDVDEAEVLLSLLSEEVGEECFGVRRRNGRLSRRVQVEKKEHGSCSRNKVKNADSGVLESTSKLDYELQVDKRGNGGGTCYIAKKKIEDSGDLKSNLKCEYVPVMHKSREEDKGWKEDRREEEKEHFLRVENQKATVRKEGSSCSSYYSFSSLGERESDNEIEGKHEGYVEESSSGHRRNSKRNGEITCDEKVAVELERYGDYAEEHGFALKRKNTPLGLYAASSGVECDWRKKSEKKLAEVSSEETRPLKESSQKQSGFFEVHASGSHRRNNSREGRSNMAVKIEERPRPHYSETGDQITGQFETRRNYKQFKEVSEIHDNAVETTSGSLKRYSSRNEDLAVSVNSLQDSRGEHHKTAGRSTRQGEYGRNSRQRADVMESQEINIRGTTASQRRSESAINKPEKTSTRIISLVDDKEEQHHRVGQAVTRQIDSRMNSQERYSTTGMKSAEETKEGPNITDEKVLQIGSREEAQKSSEVLSFHLGLSQETSSCQASPKSNIQPRVQPISVVEGDKISSQVIMMPPSSQLVARDQLHIKVSEFATQEVSSGNLENASISLHGRAQEISPVLQHENNGEIHGEPLNFINQADSLGSADRFQQSSVHLVDEFVEKVRQEVSTSEIQKEQKTYETKLVYNDDQCKQNELTQYASGDYQPKDHESRRSSQSSGTKGPSDDMWDVTDPSIQEPTKTEVPEGTTTKAANIVVKRSGRSWWNIITDVVRLQWASHSETHSSALKSGGRSSSNKSTSSEAWFSGHDPDENNGENVKSGGRSMSQNPTTDQLQLGRIQTQSLEVSSSSSSKDKRKYVGVDSLSSSSILESGFASEGISLPSSKEIFGKNSEEVSGTEGADGEVRRRKLQRNNQVLKNRFDEWEEAYKLEAEQRTVDEMFMREALLEAKKAADSWEVPVGAVLVQNGKIIARGCNLVEELRDSTAHAEMICIREASNILQTWRLSATTLYVTLEPCPMCAGAILQARIDTVVWGAPNKLLGADGSWIRLFPSGDGGNGSELTEKSAAPVHPFHPNITIRRGVLASECADAMQQFFQLRRKRDKKPEPPSPPSCLPISNHHSKFFTKMHDAFHMMFCL</sequence>
<dbReference type="InterPro" id="IPR016193">
    <property type="entry name" value="Cytidine_deaminase-like"/>
</dbReference>
<evidence type="ECO:0000256" key="10">
    <source>
        <dbReference type="SAM" id="MobiDB-lite"/>
    </source>
</evidence>
<feature type="region of interest" description="Disordered" evidence="10">
    <location>
        <begin position="789"/>
        <end position="837"/>
    </location>
</feature>
<feature type="compositionally biased region" description="Basic and acidic residues" evidence="10">
    <location>
        <begin position="414"/>
        <end position="436"/>
    </location>
</feature>
<dbReference type="InterPro" id="IPR028883">
    <property type="entry name" value="tRNA_aden_deaminase"/>
</dbReference>
<dbReference type="Pfam" id="PF00383">
    <property type="entry name" value="dCMP_cyt_deam_1"/>
    <property type="match status" value="1"/>
</dbReference>
<feature type="region of interest" description="Disordered" evidence="10">
    <location>
        <begin position="405"/>
        <end position="445"/>
    </location>
</feature>
<dbReference type="EC" id="3.5.4.33" evidence="3"/>
<feature type="coiled-coil region" evidence="9">
    <location>
        <begin position="996"/>
        <end position="1023"/>
    </location>
</feature>
<comment type="subunit">
    <text evidence="2">Homodimer.</text>
</comment>
<feature type="region of interest" description="Disordered" evidence="10">
    <location>
        <begin position="486"/>
        <end position="521"/>
    </location>
</feature>
<dbReference type="Proteomes" id="UP001642360">
    <property type="component" value="Unassembled WGS sequence"/>
</dbReference>